<evidence type="ECO:0000256" key="5">
    <source>
        <dbReference type="ARBA" id="ARBA00022776"/>
    </source>
</evidence>
<evidence type="ECO:0000256" key="4">
    <source>
        <dbReference type="ARBA" id="ARBA00022618"/>
    </source>
</evidence>
<evidence type="ECO:0000259" key="10">
    <source>
        <dbReference type="Pfam" id="PF03800"/>
    </source>
</evidence>
<protein>
    <recommendedName>
        <fullName evidence="10">Kinetochore protein Nuf2 N-terminal domain-containing protein</fullName>
    </recommendedName>
</protein>
<evidence type="ECO:0000256" key="7">
    <source>
        <dbReference type="ARBA" id="ARBA00023306"/>
    </source>
</evidence>
<dbReference type="Gene3D" id="1.10.418.60">
    <property type="entry name" value="Ncd80 complex, Nuf2 subunit"/>
    <property type="match status" value="1"/>
</dbReference>
<dbReference type="Pfam" id="PF03800">
    <property type="entry name" value="Nuf2"/>
    <property type="match status" value="1"/>
</dbReference>
<keyword evidence="7" id="KW-0131">Cell cycle</keyword>
<comment type="caution">
    <text evidence="11">The sequence shown here is derived from an EMBL/GenBank/DDBJ whole genome shotgun (WGS) entry which is preliminary data.</text>
</comment>
<keyword evidence="6 9" id="KW-0175">Coiled coil</keyword>
<comment type="similarity">
    <text evidence="2">Belongs to the NUF2 family.</text>
</comment>
<dbReference type="AlphaFoldDB" id="A0A553NCR7"/>
<organism evidence="11 12">
    <name type="scientific">Tigriopus californicus</name>
    <name type="common">Marine copepod</name>
    <dbReference type="NCBI Taxonomy" id="6832"/>
    <lineage>
        <taxon>Eukaryota</taxon>
        <taxon>Metazoa</taxon>
        <taxon>Ecdysozoa</taxon>
        <taxon>Arthropoda</taxon>
        <taxon>Crustacea</taxon>
        <taxon>Multicrustacea</taxon>
        <taxon>Hexanauplia</taxon>
        <taxon>Copepoda</taxon>
        <taxon>Harpacticoida</taxon>
        <taxon>Harpacticidae</taxon>
        <taxon>Tigriopus</taxon>
    </lineage>
</organism>
<evidence type="ECO:0000256" key="6">
    <source>
        <dbReference type="ARBA" id="ARBA00023054"/>
    </source>
</evidence>
<dbReference type="Proteomes" id="UP000318571">
    <property type="component" value="Chromosome 10"/>
</dbReference>
<keyword evidence="4" id="KW-0132">Cell division</keyword>
<evidence type="ECO:0000313" key="11">
    <source>
        <dbReference type="EMBL" id="TRY63231.1"/>
    </source>
</evidence>
<dbReference type="GO" id="GO:0031262">
    <property type="term" value="C:Ndc80 complex"/>
    <property type="evidence" value="ECO:0007669"/>
    <property type="project" value="InterPro"/>
</dbReference>
<comment type="subcellular location">
    <subcellularLocation>
        <location evidence="1">Chromosome</location>
        <location evidence="1">Centromere</location>
    </subcellularLocation>
</comment>
<accession>A0A553NCR7</accession>
<proteinExistence type="inferred from homology"/>
<evidence type="ECO:0000256" key="8">
    <source>
        <dbReference type="ARBA" id="ARBA00023328"/>
    </source>
</evidence>
<feature type="domain" description="Kinetochore protein Nuf2 N-terminal" evidence="10">
    <location>
        <begin position="3"/>
        <end position="128"/>
    </location>
</feature>
<dbReference type="InterPro" id="IPR005549">
    <property type="entry name" value="Kinetochore_Nuf2_N"/>
</dbReference>
<keyword evidence="3" id="KW-0158">Chromosome</keyword>
<dbReference type="InterPro" id="IPR038275">
    <property type="entry name" value="Nuf2_N_sf"/>
</dbReference>
<sequence>MEEVPLVSINDIVGFLNEILEDESFSKTDLTSPTAERIQMLYFKLLLEFGFTEKILQPVLDHLGPQGTGIQHSELLQDTDHLDALIVACQYFFSRAYPGSRVTFGLLDLIEPESKRTRQFVSGMRNFYLLCNLQHVNATNVKDEVHASKEKMMAMKNEMNHIIEMLNKTLMDLDQNKLLIVSRLKSDDVKQELGQELDNLKEKFEHRTIQEQEMKRKLAEHEEKNRDIANLFGQVDTVAEKYDKNELQELKMEFDNSTKDFSQEEMKRAELTNKVTLLQEESRDVEGQTAWEKEFVLNEYAKLLEAIKSYKQKFVKDMKASKKILESF</sequence>
<dbReference type="EMBL" id="VCGU01000458">
    <property type="protein sequence ID" value="TRY63231.1"/>
    <property type="molecule type" value="Genomic_DNA"/>
</dbReference>
<reference evidence="11 12" key="1">
    <citation type="journal article" date="2018" name="Nat. Ecol. Evol.">
        <title>Genomic signatures of mitonuclear coevolution across populations of Tigriopus californicus.</title>
        <authorList>
            <person name="Barreto F.S."/>
            <person name="Watson E.T."/>
            <person name="Lima T.G."/>
            <person name="Willett C.S."/>
            <person name="Edmands S."/>
            <person name="Li W."/>
            <person name="Burton R.S."/>
        </authorList>
    </citation>
    <scope>NUCLEOTIDE SEQUENCE [LARGE SCALE GENOMIC DNA]</scope>
    <source>
        <strain evidence="11 12">San Diego</strain>
    </source>
</reference>
<keyword evidence="5" id="KW-0498">Mitosis</keyword>
<name>A0A553NCR7_TIGCA</name>
<feature type="coiled-coil region" evidence="9">
    <location>
        <begin position="190"/>
        <end position="231"/>
    </location>
</feature>
<evidence type="ECO:0000313" key="12">
    <source>
        <dbReference type="Proteomes" id="UP000318571"/>
    </source>
</evidence>
<evidence type="ECO:0000256" key="2">
    <source>
        <dbReference type="ARBA" id="ARBA00005498"/>
    </source>
</evidence>
<evidence type="ECO:0000256" key="3">
    <source>
        <dbReference type="ARBA" id="ARBA00022454"/>
    </source>
</evidence>
<evidence type="ECO:0000256" key="1">
    <source>
        <dbReference type="ARBA" id="ARBA00004584"/>
    </source>
</evidence>
<dbReference type="GO" id="GO:0051301">
    <property type="term" value="P:cell division"/>
    <property type="evidence" value="ECO:0007669"/>
    <property type="project" value="UniProtKB-KW"/>
</dbReference>
<gene>
    <name evidence="11" type="ORF">TCAL_08215</name>
</gene>
<keyword evidence="12" id="KW-1185">Reference proteome</keyword>
<feature type="coiled-coil region" evidence="9">
    <location>
        <begin position="261"/>
        <end position="313"/>
    </location>
</feature>
<evidence type="ECO:0000256" key="9">
    <source>
        <dbReference type="SAM" id="Coils"/>
    </source>
</evidence>
<keyword evidence="8" id="KW-0137">Centromere</keyword>